<dbReference type="AlphaFoldDB" id="A0A2N9M0Q2"/>
<dbReference type="Proteomes" id="UP000239735">
    <property type="component" value="Unassembled WGS sequence"/>
</dbReference>
<gene>
    <name evidence="2" type="ORF">SBA5_70127</name>
</gene>
<proteinExistence type="predicted"/>
<evidence type="ECO:0000313" key="3">
    <source>
        <dbReference type="Proteomes" id="UP000239735"/>
    </source>
</evidence>
<feature type="transmembrane region" description="Helical" evidence="1">
    <location>
        <begin position="99"/>
        <end position="117"/>
    </location>
</feature>
<protein>
    <submittedName>
        <fullName evidence="2">Uncharacterized protein</fullName>
    </submittedName>
</protein>
<feature type="transmembrane region" description="Helical" evidence="1">
    <location>
        <begin position="66"/>
        <end position="87"/>
    </location>
</feature>
<dbReference type="EMBL" id="OKRB01000130">
    <property type="protein sequence ID" value="SPE29037.1"/>
    <property type="molecule type" value="Genomic_DNA"/>
</dbReference>
<reference evidence="3" key="1">
    <citation type="submission" date="2018-02" db="EMBL/GenBank/DDBJ databases">
        <authorList>
            <person name="Hausmann B."/>
        </authorList>
    </citation>
    <scope>NUCLEOTIDE SEQUENCE [LARGE SCALE GENOMIC DNA]</scope>
    <source>
        <strain evidence="3">Peat soil MAG SbA5</strain>
    </source>
</reference>
<keyword evidence="1" id="KW-1133">Transmembrane helix</keyword>
<name>A0A2N9M0Q2_9BACT</name>
<organism evidence="2 3">
    <name type="scientific">Candidatus Sulfuritelmatomonas gaucii</name>
    <dbReference type="NCBI Taxonomy" id="2043161"/>
    <lineage>
        <taxon>Bacteria</taxon>
        <taxon>Pseudomonadati</taxon>
        <taxon>Acidobacteriota</taxon>
        <taxon>Terriglobia</taxon>
        <taxon>Terriglobales</taxon>
        <taxon>Acidobacteriaceae</taxon>
        <taxon>Candidatus Sulfuritelmatomonas</taxon>
    </lineage>
</organism>
<keyword evidence="1" id="KW-0472">Membrane</keyword>
<feature type="transmembrane region" description="Helical" evidence="1">
    <location>
        <begin position="39"/>
        <end position="60"/>
    </location>
</feature>
<evidence type="ECO:0000256" key="1">
    <source>
        <dbReference type="SAM" id="Phobius"/>
    </source>
</evidence>
<sequence length="153" mass="16785">MADVAGVLCGGHHSGARGRWVKSARGGIMAAKTRIAARAVWIGLLSWFVPFVFGFLLFPIKKMNGPLFSTLMYLVVLATSGLLLAFYFRRRAVSVRESAMVGTLWLAINLILDYPMFAFGPMKLTALGYYSEIGLVYLTFPVFALLAARLAKS</sequence>
<evidence type="ECO:0000313" key="2">
    <source>
        <dbReference type="EMBL" id="SPE29037.1"/>
    </source>
</evidence>
<feature type="transmembrane region" description="Helical" evidence="1">
    <location>
        <begin position="129"/>
        <end position="148"/>
    </location>
</feature>
<keyword evidence="1" id="KW-0812">Transmembrane</keyword>
<accession>A0A2N9M0Q2</accession>